<accession>A0A7W7FV33</accession>
<feature type="domain" description="AAA+ ATPase" evidence="4">
    <location>
        <begin position="164"/>
        <end position="301"/>
    </location>
</feature>
<dbReference type="Gene3D" id="1.25.40.10">
    <property type="entry name" value="Tetratricopeptide repeat domain"/>
    <property type="match status" value="1"/>
</dbReference>
<dbReference type="SUPFAM" id="SSF52540">
    <property type="entry name" value="P-loop containing nucleoside triphosphate hydrolases"/>
    <property type="match status" value="1"/>
</dbReference>
<sequence length="416" mass="45324">MSEHRIESLRRAVAASPEDAMLRLMLAEELASAGQHPAALDEYDWLLHHDADLTESLVHIGELAAAEGRLPLLRACLEHARQAGIVEGVGKLQRLVDELLTARGAIKVTADGRGGERPAGPAARAETLTFDQVGGMTEVKQLIHRMIILPLSRPELYAKYGRRTGGGVLLYGPPGCGKTMMARATAGECGLPFVNIRIEDVMDPYLGVSEQNLHTAFESARAQAPCVLFLDELDALAFSRHKHHGSDARRLVDVLLQELDAIGSDNDGVLVLAATNAPWDVDEAMLRPGRFDRVVFVPPPDEPARAEILRVLLAAAPTDGVDPARLAEPTALFSGADLRAVTERAIDAVIDEALRTGSEPPLRMAQLEQAVAQIRPSTVDWLVRAKAYVEFANQSERYSDVAQYLATKEVRRRLSR</sequence>
<dbReference type="GO" id="GO:0005524">
    <property type="term" value="F:ATP binding"/>
    <property type="evidence" value="ECO:0007669"/>
    <property type="project" value="UniProtKB-KW"/>
</dbReference>
<keyword evidence="3" id="KW-0175">Coiled coil</keyword>
<dbReference type="FunFam" id="3.40.50.300:FF:001025">
    <property type="entry name" value="ATPase family, AAA domain-containing 2B"/>
    <property type="match status" value="1"/>
</dbReference>
<organism evidence="5 6">
    <name type="scientific">Crossiella cryophila</name>
    <dbReference type="NCBI Taxonomy" id="43355"/>
    <lineage>
        <taxon>Bacteria</taxon>
        <taxon>Bacillati</taxon>
        <taxon>Actinomycetota</taxon>
        <taxon>Actinomycetes</taxon>
        <taxon>Pseudonocardiales</taxon>
        <taxon>Pseudonocardiaceae</taxon>
        <taxon>Crossiella</taxon>
    </lineage>
</organism>
<evidence type="ECO:0000256" key="1">
    <source>
        <dbReference type="ARBA" id="ARBA00022741"/>
    </source>
</evidence>
<keyword evidence="1" id="KW-0547">Nucleotide-binding</keyword>
<evidence type="ECO:0000313" key="6">
    <source>
        <dbReference type="Proteomes" id="UP000533598"/>
    </source>
</evidence>
<evidence type="ECO:0000256" key="2">
    <source>
        <dbReference type="ARBA" id="ARBA00022840"/>
    </source>
</evidence>
<dbReference type="GO" id="GO:0016887">
    <property type="term" value="F:ATP hydrolysis activity"/>
    <property type="evidence" value="ECO:0007669"/>
    <property type="project" value="InterPro"/>
</dbReference>
<dbReference type="EMBL" id="JACHMH010000001">
    <property type="protein sequence ID" value="MBB4678862.1"/>
    <property type="molecule type" value="Genomic_DNA"/>
</dbReference>
<evidence type="ECO:0000313" key="5">
    <source>
        <dbReference type="EMBL" id="MBB4678862.1"/>
    </source>
</evidence>
<dbReference type="PANTHER" id="PTHR23077">
    <property type="entry name" value="AAA-FAMILY ATPASE"/>
    <property type="match status" value="1"/>
</dbReference>
<dbReference type="InterPro" id="IPR050168">
    <property type="entry name" value="AAA_ATPase_domain"/>
</dbReference>
<dbReference type="InterPro" id="IPR027417">
    <property type="entry name" value="P-loop_NTPase"/>
</dbReference>
<proteinExistence type="predicted"/>
<dbReference type="RefSeq" id="WP_185004677.1">
    <property type="nucleotide sequence ID" value="NZ_BAAAUI010000081.1"/>
</dbReference>
<comment type="caution">
    <text evidence="5">The sequence shown here is derived from an EMBL/GenBank/DDBJ whole genome shotgun (WGS) entry which is preliminary data.</text>
</comment>
<gene>
    <name evidence="5" type="ORF">HNR67_004980</name>
</gene>
<dbReference type="InterPro" id="IPR011990">
    <property type="entry name" value="TPR-like_helical_dom_sf"/>
</dbReference>
<reference evidence="5 6" key="1">
    <citation type="submission" date="2020-08" db="EMBL/GenBank/DDBJ databases">
        <title>Sequencing the genomes of 1000 actinobacteria strains.</title>
        <authorList>
            <person name="Klenk H.-P."/>
        </authorList>
    </citation>
    <scope>NUCLEOTIDE SEQUENCE [LARGE SCALE GENOMIC DNA]</scope>
    <source>
        <strain evidence="5 6">DSM 44230</strain>
    </source>
</reference>
<evidence type="ECO:0000256" key="3">
    <source>
        <dbReference type="ARBA" id="ARBA00023054"/>
    </source>
</evidence>
<dbReference type="InterPro" id="IPR003593">
    <property type="entry name" value="AAA+_ATPase"/>
</dbReference>
<dbReference type="SMART" id="SM00382">
    <property type="entry name" value="AAA"/>
    <property type="match status" value="1"/>
</dbReference>
<evidence type="ECO:0000259" key="4">
    <source>
        <dbReference type="SMART" id="SM00382"/>
    </source>
</evidence>
<dbReference type="AlphaFoldDB" id="A0A7W7FV33"/>
<dbReference type="Gene3D" id="1.10.8.60">
    <property type="match status" value="1"/>
</dbReference>
<dbReference type="Gene3D" id="3.40.50.300">
    <property type="entry name" value="P-loop containing nucleotide triphosphate hydrolases"/>
    <property type="match status" value="1"/>
</dbReference>
<name>A0A7W7FV33_9PSEU</name>
<dbReference type="PANTHER" id="PTHR23077:SF171">
    <property type="entry name" value="NUCLEAR VALOSIN-CONTAINING PROTEIN-LIKE"/>
    <property type="match status" value="1"/>
</dbReference>
<dbReference type="InterPro" id="IPR003959">
    <property type="entry name" value="ATPase_AAA_core"/>
</dbReference>
<dbReference type="Proteomes" id="UP000533598">
    <property type="component" value="Unassembled WGS sequence"/>
</dbReference>
<keyword evidence="2" id="KW-0067">ATP-binding</keyword>
<protein>
    <submittedName>
        <fullName evidence="5">AAA+ superfamily predicted ATPase</fullName>
    </submittedName>
</protein>
<keyword evidence="6" id="KW-1185">Reference proteome</keyword>
<dbReference type="SUPFAM" id="SSF48452">
    <property type="entry name" value="TPR-like"/>
    <property type="match status" value="1"/>
</dbReference>
<dbReference type="Pfam" id="PF00004">
    <property type="entry name" value="AAA"/>
    <property type="match status" value="1"/>
</dbReference>